<dbReference type="Gene3D" id="3.30.2350.10">
    <property type="entry name" value="Pseudouridine synthase"/>
    <property type="match status" value="1"/>
</dbReference>
<comment type="similarity">
    <text evidence="3">Belongs to the pseudouridine synthase RluA family.</text>
</comment>
<dbReference type="PANTHER" id="PTHR21600:SF83">
    <property type="entry name" value="PSEUDOURIDYLATE SYNTHASE RPUSD4, MITOCHONDRIAL"/>
    <property type="match status" value="1"/>
</dbReference>
<dbReference type="PANTHER" id="PTHR21600">
    <property type="entry name" value="MITOCHONDRIAL RNA PSEUDOURIDINE SYNTHASE"/>
    <property type="match status" value="1"/>
</dbReference>
<dbReference type="WBParaSite" id="MCU_003516-RB">
    <property type="protein sequence ID" value="MCU_003516-RB"/>
    <property type="gene ID" value="MCU_003516"/>
</dbReference>
<proteinExistence type="inferred from homology"/>
<organism evidence="9 10">
    <name type="scientific">Mesocestoides corti</name>
    <name type="common">Flatworm</name>
    <dbReference type="NCBI Taxonomy" id="53468"/>
    <lineage>
        <taxon>Eukaryota</taxon>
        <taxon>Metazoa</taxon>
        <taxon>Spiralia</taxon>
        <taxon>Lophotrochozoa</taxon>
        <taxon>Platyhelminthes</taxon>
        <taxon>Cestoda</taxon>
        <taxon>Eucestoda</taxon>
        <taxon>Cyclophyllidea</taxon>
        <taxon>Mesocestoididae</taxon>
        <taxon>Mesocestoides</taxon>
    </lineage>
</organism>
<accession>A0A0R3UIJ2</accession>
<evidence type="ECO:0000256" key="7">
    <source>
        <dbReference type="ARBA" id="ARBA00041563"/>
    </source>
</evidence>
<evidence type="ECO:0000256" key="3">
    <source>
        <dbReference type="ARBA" id="ARBA00010876"/>
    </source>
</evidence>
<dbReference type="InterPro" id="IPR006145">
    <property type="entry name" value="PsdUridine_synth_RsuA/RluA"/>
</dbReference>
<dbReference type="WBParaSite" id="MCU_003516-RA">
    <property type="protein sequence ID" value="MCU_003516-RA"/>
    <property type="gene ID" value="MCU_003516"/>
</dbReference>
<evidence type="ECO:0000256" key="5">
    <source>
        <dbReference type="ARBA" id="ARBA00036943"/>
    </source>
</evidence>
<name>A0A0R3UIJ2_MESCO</name>
<keyword evidence="4" id="KW-0413">Isomerase</keyword>
<evidence type="ECO:0000256" key="4">
    <source>
        <dbReference type="ARBA" id="ARBA00023235"/>
    </source>
</evidence>
<evidence type="ECO:0000313" key="11">
    <source>
        <dbReference type="WBParaSite" id="MCU_003516-RA"/>
    </source>
</evidence>
<dbReference type="OrthoDB" id="10263782at2759"/>
<reference evidence="11 12" key="2">
    <citation type="submission" date="2019-11" db="UniProtKB">
        <authorList>
            <consortium name="WormBaseParasite"/>
        </authorList>
    </citation>
    <scope>IDENTIFICATION</scope>
</reference>
<dbReference type="InterPro" id="IPR020103">
    <property type="entry name" value="PsdUridine_synth_cat_dom_sf"/>
</dbReference>
<comment type="catalytic activity">
    <reaction evidence="1">
        <text>a uridine in mRNA = a pseudouridine in mRNA</text>
        <dbReference type="Rhea" id="RHEA:56644"/>
        <dbReference type="Rhea" id="RHEA-COMP:14658"/>
        <dbReference type="Rhea" id="RHEA-COMP:14659"/>
        <dbReference type="ChEBI" id="CHEBI:65314"/>
        <dbReference type="ChEBI" id="CHEBI:65315"/>
    </reaction>
</comment>
<dbReference type="AlphaFoldDB" id="A0A0R3UIJ2"/>
<dbReference type="Proteomes" id="UP000267029">
    <property type="component" value="Unassembled WGS sequence"/>
</dbReference>
<dbReference type="GO" id="GO:0009982">
    <property type="term" value="F:pseudouridine synthase activity"/>
    <property type="evidence" value="ECO:0007669"/>
    <property type="project" value="InterPro"/>
</dbReference>
<protein>
    <recommendedName>
        <fullName evidence="6">Pseudouridylate synthase RPUSD4, mitochondrial</fullName>
    </recommendedName>
    <alternativeName>
        <fullName evidence="7">RNA pseudouridylate synthase domain-containing protein 4</fullName>
    </alternativeName>
</protein>
<reference evidence="9 10" key="1">
    <citation type="submission" date="2018-10" db="EMBL/GenBank/DDBJ databases">
        <authorList>
            <consortium name="Pathogen Informatics"/>
        </authorList>
    </citation>
    <scope>NUCLEOTIDE SEQUENCE [LARGE SCALE GENOMIC DNA]</scope>
</reference>
<dbReference type="CDD" id="cd02869">
    <property type="entry name" value="PseudoU_synth_RluA_like"/>
    <property type="match status" value="1"/>
</dbReference>
<evidence type="ECO:0000256" key="1">
    <source>
        <dbReference type="ARBA" id="ARBA00001166"/>
    </source>
</evidence>
<keyword evidence="10" id="KW-1185">Reference proteome</keyword>
<evidence type="ECO:0000256" key="6">
    <source>
        <dbReference type="ARBA" id="ARBA00039953"/>
    </source>
</evidence>
<dbReference type="GO" id="GO:0001522">
    <property type="term" value="P:pseudouridine synthesis"/>
    <property type="evidence" value="ECO:0007669"/>
    <property type="project" value="InterPro"/>
</dbReference>
<dbReference type="STRING" id="53468.A0A0R3UIJ2"/>
<dbReference type="GO" id="GO:0003723">
    <property type="term" value="F:RNA binding"/>
    <property type="evidence" value="ECO:0007669"/>
    <property type="project" value="InterPro"/>
</dbReference>
<evidence type="ECO:0000256" key="2">
    <source>
        <dbReference type="ARBA" id="ARBA00001896"/>
    </source>
</evidence>
<comment type="catalytic activity">
    <reaction evidence="2">
        <text>uridine in 5S rRNA = pseudouridine in 5S rRNA</text>
        <dbReference type="Rhea" id="RHEA:47036"/>
        <dbReference type="Rhea" id="RHEA-COMP:11730"/>
        <dbReference type="Rhea" id="RHEA-COMP:11731"/>
        <dbReference type="ChEBI" id="CHEBI:65314"/>
        <dbReference type="ChEBI" id="CHEBI:65315"/>
    </reaction>
</comment>
<evidence type="ECO:0000313" key="12">
    <source>
        <dbReference type="WBParaSite" id="MCU_003516-RB"/>
    </source>
</evidence>
<comment type="catalytic activity">
    <reaction evidence="5">
        <text>a uridine in tRNA = a pseudouridine in tRNA</text>
        <dbReference type="Rhea" id="RHEA:54572"/>
        <dbReference type="Rhea" id="RHEA-COMP:13339"/>
        <dbReference type="Rhea" id="RHEA-COMP:13934"/>
        <dbReference type="ChEBI" id="CHEBI:65314"/>
        <dbReference type="ChEBI" id="CHEBI:65315"/>
    </reaction>
</comment>
<evidence type="ECO:0000259" key="8">
    <source>
        <dbReference type="Pfam" id="PF00849"/>
    </source>
</evidence>
<dbReference type="Pfam" id="PF00849">
    <property type="entry name" value="PseudoU_synth_2"/>
    <property type="match status" value="1"/>
</dbReference>
<dbReference type="EMBL" id="UXSR01005343">
    <property type="protein sequence ID" value="VDD81245.1"/>
    <property type="molecule type" value="Genomic_DNA"/>
</dbReference>
<dbReference type="InterPro" id="IPR050188">
    <property type="entry name" value="RluA_PseudoU_synthase"/>
</dbReference>
<feature type="domain" description="Pseudouridine synthase RsuA/RluA-like" evidence="8">
    <location>
        <begin position="137"/>
        <end position="314"/>
    </location>
</feature>
<dbReference type="SUPFAM" id="SSF55120">
    <property type="entry name" value="Pseudouridine synthase"/>
    <property type="match status" value="1"/>
</dbReference>
<sequence length="434" mass="49502">MSYIDSLFFESLPKTSKRITKEGLRQPLVTVDMEENSYIDQTYFQRPEDRETPGSDLVEEETESVADCITGVRDQLSINLYSGGTLNFKNQKNRPLRPRFDSEGFRIPDDDPIKFYLLTEDEAVEVLYKCLISVQDNLLVLNKPPGISCQGGAGQSFSVDSLLPRLAFKLRRDFADETGTLQLSHRLDKEATGILLISRNRDTHLKLTEAFANRWIRKSYLCITSGIPKEREGTIYLPLYERRVRGIYRMFAKHHRSNSTREREVLEDTEEPKVSQEKTNALTHYSVLGRRNDTALVECCATTGVKHQVRVHLSTALGTPILGDHKYSHFGHLAPQRLPKRTLAALEIRQSKARYIGLHLHAHRIQFGLTGAPDTLKSPSTSDPPPGFFSFINRESPRQARHFAAPLPSFFVTNLNRLGMKLPSALRWTRFKLF</sequence>
<evidence type="ECO:0000313" key="10">
    <source>
        <dbReference type="Proteomes" id="UP000267029"/>
    </source>
</evidence>
<evidence type="ECO:0000313" key="9">
    <source>
        <dbReference type="EMBL" id="VDD81245.1"/>
    </source>
</evidence>
<gene>
    <name evidence="9" type="ORF">MCOS_LOCUS7248</name>
</gene>